<keyword evidence="5 10" id="KW-0812">Transmembrane</keyword>
<organism evidence="11 12">
    <name type="scientific">Cardiobacterium valvarum F0432</name>
    <dbReference type="NCBI Taxonomy" id="797473"/>
    <lineage>
        <taxon>Bacteria</taxon>
        <taxon>Pseudomonadati</taxon>
        <taxon>Pseudomonadota</taxon>
        <taxon>Gammaproteobacteria</taxon>
        <taxon>Cardiobacteriales</taxon>
        <taxon>Cardiobacteriaceae</taxon>
        <taxon>Cardiobacterium</taxon>
    </lineage>
</organism>
<evidence type="ECO:0000256" key="9">
    <source>
        <dbReference type="RuleBase" id="RU000389"/>
    </source>
</evidence>
<dbReference type="Proteomes" id="UP000004750">
    <property type="component" value="Unassembled WGS sequence"/>
</dbReference>
<name>G9ZFT9_9GAMM</name>
<sequence length="144" mass="15354">MNKKNQQGFTLIELMIVVAIIGILAAIALPAYSDYLARSQMSEAMLLASGPKSAVTETHANQGVWPATNEAAGVAAASTIQGKYVSKVEITTGGVITAYLRGTDISPKIRGEKLWLTPEDTNGGYIWHCNSSAGKRFLPAVCRQ</sequence>
<dbReference type="InterPro" id="IPR045584">
    <property type="entry name" value="Pilin-like"/>
</dbReference>
<dbReference type="Gene3D" id="3.30.700.10">
    <property type="entry name" value="Glycoprotein, Type 4 Pilin"/>
    <property type="match status" value="1"/>
</dbReference>
<evidence type="ECO:0000256" key="10">
    <source>
        <dbReference type="SAM" id="Phobius"/>
    </source>
</evidence>
<dbReference type="PROSITE" id="PS00409">
    <property type="entry name" value="PROKAR_NTER_METHYL"/>
    <property type="match status" value="1"/>
</dbReference>
<dbReference type="PANTHER" id="PTHR30093:SF34">
    <property type="entry name" value="PREPILIN PEPTIDASE-DEPENDENT PROTEIN D"/>
    <property type="match status" value="1"/>
</dbReference>
<comment type="subcellular location">
    <subcellularLocation>
        <location evidence="2">Fimbrium</location>
    </subcellularLocation>
    <subcellularLocation>
        <location evidence="1">Membrane</location>
        <topology evidence="1">Single-pass membrane protein</topology>
    </subcellularLocation>
</comment>
<protein>
    <submittedName>
        <fullName evidence="11">Putative fimbrial protein</fullName>
    </submittedName>
</protein>
<comment type="caution">
    <text evidence="11">The sequence shown here is derived from an EMBL/GenBank/DDBJ whole genome shotgun (WGS) entry which is preliminary data.</text>
</comment>
<dbReference type="GO" id="GO:0007155">
    <property type="term" value="P:cell adhesion"/>
    <property type="evidence" value="ECO:0007669"/>
    <property type="project" value="InterPro"/>
</dbReference>
<evidence type="ECO:0000256" key="2">
    <source>
        <dbReference type="ARBA" id="ARBA00004561"/>
    </source>
</evidence>
<dbReference type="SUPFAM" id="SSF54523">
    <property type="entry name" value="Pili subunits"/>
    <property type="match status" value="1"/>
</dbReference>
<evidence type="ECO:0000256" key="7">
    <source>
        <dbReference type="ARBA" id="ARBA00023136"/>
    </source>
</evidence>
<dbReference type="STRING" id="797473.HMPREF9080_01637"/>
<dbReference type="RefSeq" id="WP_006985642.1">
    <property type="nucleotide sequence ID" value="NZ_JH417929.1"/>
</dbReference>
<dbReference type="NCBIfam" id="TIGR02532">
    <property type="entry name" value="IV_pilin_GFxxxE"/>
    <property type="match status" value="1"/>
</dbReference>
<keyword evidence="4" id="KW-0488">Methylation</keyword>
<dbReference type="Pfam" id="PF00114">
    <property type="entry name" value="Pilin"/>
    <property type="match status" value="1"/>
</dbReference>
<dbReference type="GO" id="GO:0016020">
    <property type="term" value="C:membrane"/>
    <property type="evidence" value="ECO:0007669"/>
    <property type="project" value="UniProtKB-SubCell"/>
</dbReference>
<evidence type="ECO:0000256" key="4">
    <source>
        <dbReference type="ARBA" id="ARBA00022481"/>
    </source>
</evidence>
<evidence type="ECO:0000256" key="6">
    <source>
        <dbReference type="ARBA" id="ARBA00022989"/>
    </source>
</evidence>
<keyword evidence="7 10" id="KW-0472">Membrane</keyword>
<evidence type="ECO:0000313" key="12">
    <source>
        <dbReference type="Proteomes" id="UP000004750"/>
    </source>
</evidence>
<comment type="similarity">
    <text evidence="3 9">Belongs to the N-Me-Phe pilin family.</text>
</comment>
<evidence type="ECO:0000256" key="8">
    <source>
        <dbReference type="ARBA" id="ARBA00023263"/>
    </source>
</evidence>
<evidence type="ECO:0000256" key="3">
    <source>
        <dbReference type="ARBA" id="ARBA00005233"/>
    </source>
</evidence>
<evidence type="ECO:0000313" key="11">
    <source>
        <dbReference type="EMBL" id="EHM53724.1"/>
    </source>
</evidence>
<reference evidence="11 12" key="1">
    <citation type="submission" date="2011-08" db="EMBL/GenBank/DDBJ databases">
        <authorList>
            <person name="Weinstock G."/>
            <person name="Sodergren E."/>
            <person name="Clifton S."/>
            <person name="Fulton L."/>
            <person name="Fulton B."/>
            <person name="Courtney L."/>
            <person name="Fronick C."/>
            <person name="Harrison M."/>
            <person name="Strong C."/>
            <person name="Farmer C."/>
            <person name="Delahaunty K."/>
            <person name="Markovic C."/>
            <person name="Hall O."/>
            <person name="Minx P."/>
            <person name="Tomlinson C."/>
            <person name="Mitreva M."/>
            <person name="Hou S."/>
            <person name="Chen J."/>
            <person name="Wollam A."/>
            <person name="Pepin K.H."/>
            <person name="Johnson M."/>
            <person name="Bhonagiri V."/>
            <person name="Zhang X."/>
            <person name="Suruliraj S."/>
            <person name="Warren W."/>
            <person name="Chinwalla A."/>
            <person name="Mardis E.R."/>
            <person name="Wilson R.K."/>
        </authorList>
    </citation>
    <scope>NUCLEOTIDE SEQUENCE [LARGE SCALE GENOMIC DNA]</scope>
    <source>
        <strain evidence="11 12">F0432</strain>
    </source>
</reference>
<dbReference type="InterPro" id="IPR012902">
    <property type="entry name" value="N_methyl_site"/>
</dbReference>
<accession>G9ZFT9</accession>
<evidence type="ECO:0000256" key="5">
    <source>
        <dbReference type="ARBA" id="ARBA00022692"/>
    </source>
</evidence>
<dbReference type="PANTHER" id="PTHR30093">
    <property type="entry name" value="GENERAL SECRETION PATHWAY PROTEIN G"/>
    <property type="match status" value="1"/>
</dbReference>
<dbReference type="GO" id="GO:0009289">
    <property type="term" value="C:pilus"/>
    <property type="evidence" value="ECO:0007669"/>
    <property type="project" value="UniProtKB-SubCell"/>
</dbReference>
<evidence type="ECO:0000256" key="1">
    <source>
        <dbReference type="ARBA" id="ARBA00004167"/>
    </source>
</evidence>
<proteinExistence type="inferred from homology"/>
<dbReference type="AlphaFoldDB" id="G9ZFT9"/>
<dbReference type="Pfam" id="PF07963">
    <property type="entry name" value="N_methyl"/>
    <property type="match status" value="1"/>
</dbReference>
<keyword evidence="6 10" id="KW-1133">Transmembrane helix</keyword>
<keyword evidence="8 9" id="KW-0281">Fimbrium</keyword>
<dbReference type="HOGENOM" id="CLU_091705_4_0_6"/>
<feature type="transmembrane region" description="Helical" evidence="10">
    <location>
        <begin position="12"/>
        <end position="32"/>
    </location>
</feature>
<dbReference type="EMBL" id="AGCM01000090">
    <property type="protein sequence ID" value="EHM53724.1"/>
    <property type="molecule type" value="Genomic_DNA"/>
</dbReference>
<gene>
    <name evidence="11" type="ORF">HMPREF9080_01637</name>
</gene>
<dbReference type="InterPro" id="IPR001082">
    <property type="entry name" value="Pilin"/>
</dbReference>